<dbReference type="KEGG" id="hna:Hneap_2225"/>
<dbReference type="Gene3D" id="3.60.60.10">
    <property type="entry name" value="Penicillin V Acylase, Chain A"/>
    <property type="match status" value="1"/>
</dbReference>
<comment type="similarity">
    <text evidence="1">Belongs to the peptidase C59 family.</text>
</comment>
<dbReference type="HOGENOM" id="CLU_045206_0_1_6"/>
<accession>D0KWD7</accession>
<dbReference type="InterPro" id="IPR029055">
    <property type="entry name" value="Ntn_hydrolases_N"/>
</dbReference>
<reference evidence="5 6" key="1">
    <citation type="submission" date="2009-10" db="EMBL/GenBank/DDBJ databases">
        <title>Complete sequence of Halothiobacillus neapolitanus c2.</title>
        <authorList>
            <consortium name="US DOE Joint Genome Institute"/>
            <person name="Lucas S."/>
            <person name="Copeland A."/>
            <person name="Lapidus A."/>
            <person name="Glavina del Rio T."/>
            <person name="Tice H."/>
            <person name="Bruce D."/>
            <person name="Goodwin L."/>
            <person name="Pitluck S."/>
            <person name="Davenport K."/>
            <person name="Brettin T."/>
            <person name="Detter J.C."/>
            <person name="Han C."/>
            <person name="Tapia R."/>
            <person name="Larimer F."/>
            <person name="Land M."/>
            <person name="Hauser L."/>
            <person name="Kyrpides N."/>
            <person name="Mikhailova N."/>
            <person name="Kerfeld C."/>
            <person name="Cannon G."/>
            <person name="Heinhort S."/>
        </authorList>
    </citation>
    <scope>NUCLEOTIDE SEQUENCE [LARGE SCALE GENOMIC DNA]</scope>
    <source>
        <strain evidence="6">ATCC 23641 / c2</strain>
    </source>
</reference>
<dbReference type="AlphaFoldDB" id="D0KWD7"/>
<evidence type="ECO:0000256" key="3">
    <source>
        <dbReference type="SAM" id="SignalP"/>
    </source>
</evidence>
<dbReference type="InterPro" id="IPR052193">
    <property type="entry name" value="Peptidase_C59"/>
</dbReference>
<evidence type="ECO:0000313" key="6">
    <source>
        <dbReference type="Proteomes" id="UP000009102"/>
    </source>
</evidence>
<organism evidence="5 6">
    <name type="scientific">Halothiobacillus neapolitanus (strain ATCC 23641 / DSM 15147 / CIP 104769 / NCIMB 8539 / c2)</name>
    <name type="common">Thiobacillus neapolitanus</name>
    <dbReference type="NCBI Taxonomy" id="555778"/>
    <lineage>
        <taxon>Bacteria</taxon>
        <taxon>Pseudomonadati</taxon>
        <taxon>Pseudomonadota</taxon>
        <taxon>Gammaproteobacteria</taxon>
        <taxon>Chromatiales</taxon>
        <taxon>Halothiobacillaceae</taxon>
        <taxon>Halothiobacillus</taxon>
    </lineage>
</organism>
<dbReference type="InterPro" id="IPR029132">
    <property type="entry name" value="CBAH/NAAA_C"/>
</dbReference>
<keyword evidence="2 5" id="KW-0378">Hydrolase</keyword>
<feature type="domain" description="Choloylglycine hydrolase/NAAA C-terminal" evidence="4">
    <location>
        <begin position="31"/>
        <end position="317"/>
    </location>
</feature>
<dbReference type="EMBL" id="CP001801">
    <property type="protein sequence ID" value="ACX97040.1"/>
    <property type="molecule type" value="Genomic_DNA"/>
</dbReference>
<evidence type="ECO:0000313" key="5">
    <source>
        <dbReference type="EMBL" id="ACX97040.1"/>
    </source>
</evidence>
<protein>
    <submittedName>
        <fullName evidence="5">Choloylglycine hydrolase</fullName>
    </submittedName>
</protein>
<dbReference type="Pfam" id="PF02275">
    <property type="entry name" value="CBAH"/>
    <property type="match status" value="1"/>
</dbReference>
<proteinExistence type="inferred from homology"/>
<sequence length="358" mass="39499">MNRTKRATALASIIAGTLTLGMMATTPADACTRMVYHGLDNLVMTGRSMDWRDPIPADMWIFPRGMTHDGGTGPRSVHWTSKYGSLLVTSFGIAASDGMNEKGLVANLLWLAGSDYPKPDKLEHTLSIAAWAQYFLDNFATVDEAVKAMQKQPLGVVSDVIPGTDRFTTLHLSLSDANGDSAIFEYIDGKLVIHHGRQYQIMTNDPSYNEQLARQQYWSEIGGTAFLPGTNRSSDRFARASFYIHAIPKTADPAEAAAAVMSVVRNVSVPLGISTPGQPHISNTRWRVVADQKDLRYFYESARSPDTFWVDLKDADFKKGAPVLRLPLAHEEVYSGMALKFFKPAKPFQFLTVEGMGQ</sequence>
<gene>
    <name evidence="5" type="ordered locus">Hneap_2225</name>
</gene>
<dbReference type="PANTHER" id="PTHR35527">
    <property type="entry name" value="CHOLOYLGLYCINE HYDROLASE"/>
    <property type="match status" value="1"/>
</dbReference>
<dbReference type="SUPFAM" id="SSF56235">
    <property type="entry name" value="N-terminal nucleophile aminohydrolases (Ntn hydrolases)"/>
    <property type="match status" value="1"/>
</dbReference>
<keyword evidence="6" id="KW-1185">Reference proteome</keyword>
<dbReference type="PANTHER" id="PTHR35527:SF2">
    <property type="entry name" value="HYDROLASE"/>
    <property type="match status" value="1"/>
</dbReference>
<feature type="signal peptide" evidence="3">
    <location>
        <begin position="1"/>
        <end position="30"/>
    </location>
</feature>
<evidence type="ECO:0000259" key="4">
    <source>
        <dbReference type="Pfam" id="PF02275"/>
    </source>
</evidence>
<dbReference type="GO" id="GO:0016787">
    <property type="term" value="F:hydrolase activity"/>
    <property type="evidence" value="ECO:0007669"/>
    <property type="project" value="UniProtKB-KW"/>
</dbReference>
<dbReference type="CDD" id="cd01902">
    <property type="entry name" value="Ntn_CGH"/>
    <property type="match status" value="1"/>
</dbReference>
<evidence type="ECO:0000256" key="1">
    <source>
        <dbReference type="ARBA" id="ARBA00006625"/>
    </source>
</evidence>
<dbReference type="STRING" id="555778.Hneap_2225"/>
<dbReference type="Proteomes" id="UP000009102">
    <property type="component" value="Chromosome"/>
</dbReference>
<dbReference type="RefSeq" id="WP_012825071.1">
    <property type="nucleotide sequence ID" value="NC_013422.1"/>
</dbReference>
<feature type="chain" id="PRO_5003009540" evidence="3">
    <location>
        <begin position="31"/>
        <end position="358"/>
    </location>
</feature>
<keyword evidence="3" id="KW-0732">Signal</keyword>
<dbReference type="eggNOG" id="COG3049">
    <property type="taxonomic scope" value="Bacteria"/>
</dbReference>
<evidence type="ECO:0000256" key="2">
    <source>
        <dbReference type="ARBA" id="ARBA00022801"/>
    </source>
</evidence>
<name>D0KWD7_HALNC</name>